<evidence type="ECO:0000259" key="2">
    <source>
        <dbReference type="PROSITE" id="PS01148"/>
    </source>
</evidence>
<evidence type="ECO:0000313" key="5">
    <source>
        <dbReference type="Proteomes" id="UP000215738"/>
    </source>
</evidence>
<reference evidence="3 5" key="1">
    <citation type="submission" date="2017-07" db="EMBL/GenBank/DDBJ databases">
        <title>Virulence factors identified in Actinobacillus seminis.</title>
        <authorList>
            <person name="Negrete-Abascal E."/>
            <person name="Vaca-Pacheco S."/>
            <person name="Montes-Garcia F."/>
            <person name="Leyto-Gil A.M."/>
            <person name="Fragoso-Garcia E."/>
            <person name="Carvente-Garcia R."/>
            <person name="Perez-Agueros S."/>
            <person name="Castelan-Sanchez H.G."/>
            <person name="Garcia-Molina A."/>
            <person name="Villamar T.E."/>
            <person name="Vazquez-Cruz C."/>
        </authorList>
    </citation>
    <scope>NUCLEOTIDE SEQUENCE [LARGE SCALE GENOMIC DNA]</scope>
    <source>
        <strain evidence="3 5">ATCC 15768</strain>
    </source>
</reference>
<dbReference type="InterPro" id="IPR001455">
    <property type="entry name" value="TusA-like"/>
</dbReference>
<dbReference type="Proteomes" id="UP000215738">
    <property type="component" value="Unassembled WGS sequence"/>
</dbReference>
<evidence type="ECO:0000313" key="3">
    <source>
        <dbReference type="EMBL" id="OZN24941.1"/>
    </source>
</evidence>
<dbReference type="EMBL" id="UFSB01000001">
    <property type="protein sequence ID" value="SUU36454.1"/>
    <property type="molecule type" value="Genomic_DNA"/>
</dbReference>
<feature type="domain" description="UPF0033" evidence="2">
    <location>
        <begin position="5"/>
        <end position="29"/>
    </location>
</feature>
<dbReference type="AlphaFoldDB" id="A0A263HCY2"/>
<keyword evidence="5" id="KW-1185">Reference proteome</keyword>
<dbReference type="InterPro" id="IPR036868">
    <property type="entry name" value="TusA-like_sf"/>
</dbReference>
<accession>A0A263HCY2</accession>
<dbReference type="RefSeq" id="WP_094946394.1">
    <property type="nucleotide sequence ID" value="NZ_JBMHIA010000003.1"/>
</dbReference>
<organism evidence="4 6">
    <name type="scientific">Actinobacillus seminis</name>
    <dbReference type="NCBI Taxonomy" id="722"/>
    <lineage>
        <taxon>Bacteria</taxon>
        <taxon>Pseudomonadati</taxon>
        <taxon>Pseudomonadota</taxon>
        <taxon>Gammaproteobacteria</taxon>
        <taxon>Pasteurellales</taxon>
        <taxon>Pasteurellaceae</taxon>
        <taxon>Actinobacillus</taxon>
    </lineage>
</organism>
<evidence type="ECO:0000313" key="6">
    <source>
        <dbReference type="Proteomes" id="UP000254507"/>
    </source>
</evidence>
<dbReference type="Gene3D" id="3.30.110.40">
    <property type="entry name" value="TusA-like domain"/>
    <property type="match status" value="1"/>
</dbReference>
<dbReference type="PROSITE" id="PS01148">
    <property type="entry name" value="UPF0033"/>
    <property type="match status" value="1"/>
</dbReference>
<dbReference type="SUPFAM" id="SSF64307">
    <property type="entry name" value="SirA-like"/>
    <property type="match status" value="1"/>
</dbReference>
<dbReference type="PANTHER" id="PTHR33279">
    <property type="entry name" value="SULFUR CARRIER PROTEIN YEDF-RELATED"/>
    <property type="match status" value="1"/>
</dbReference>
<dbReference type="Pfam" id="PF01206">
    <property type="entry name" value="TusA"/>
    <property type="match status" value="1"/>
</dbReference>
<proteinExistence type="inferred from homology"/>
<dbReference type="CDD" id="cd00291">
    <property type="entry name" value="SirA_YedF_YeeD"/>
    <property type="match status" value="1"/>
</dbReference>
<dbReference type="Proteomes" id="UP000254507">
    <property type="component" value="Unassembled WGS sequence"/>
</dbReference>
<comment type="similarity">
    <text evidence="1">Belongs to the sulfur carrier protein TusA family.</text>
</comment>
<gene>
    <name evidence="3" type="ORF">CFY87_06330</name>
    <name evidence="4" type="ORF">NCTC10851_01228</name>
</gene>
<protein>
    <submittedName>
        <fullName evidence="3">Oxidoreductase</fullName>
    </submittedName>
    <submittedName>
        <fullName evidence="4">SirA-like protein</fullName>
    </submittedName>
</protein>
<dbReference type="OrthoDB" id="9797352at2"/>
<reference evidence="4 6" key="2">
    <citation type="submission" date="2018-06" db="EMBL/GenBank/DDBJ databases">
        <authorList>
            <consortium name="Pathogen Informatics"/>
            <person name="Doyle S."/>
        </authorList>
    </citation>
    <scope>NUCLEOTIDE SEQUENCE [LARGE SCALE GENOMIC DNA]</scope>
    <source>
        <strain evidence="4 6">NCTC10851</strain>
    </source>
</reference>
<dbReference type="InParanoid" id="A0A263HCY2"/>
<evidence type="ECO:0000313" key="4">
    <source>
        <dbReference type="EMBL" id="SUU36454.1"/>
    </source>
</evidence>
<dbReference type="EMBL" id="NLFK01000005">
    <property type="protein sequence ID" value="OZN24941.1"/>
    <property type="molecule type" value="Genomic_DNA"/>
</dbReference>
<name>A0A263HCY2_9PAST</name>
<dbReference type="PANTHER" id="PTHR33279:SF6">
    <property type="entry name" value="SULFUR CARRIER PROTEIN YEDF-RELATED"/>
    <property type="match status" value="1"/>
</dbReference>
<evidence type="ECO:0000256" key="1">
    <source>
        <dbReference type="ARBA" id="ARBA00008984"/>
    </source>
</evidence>
<sequence length="74" mass="8406">MRYILDTNGHLCPFPLMEAKKKIVDLEIGDELLIQFTCAEATENLPRWAAENGYPVTHFAQVDDAAWEITIQKA</sequence>